<organism evidence="16 17">
    <name type="scientific">Paenibacillus profundus</name>
    <dbReference type="NCBI Taxonomy" id="1173085"/>
    <lineage>
        <taxon>Bacteria</taxon>
        <taxon>Bacillati</taxon>
        <taxon>Bacillota</taxon>
        <taxon>Bacilli</taxon>
        <taxon>Bacillales</taxon>
        <taxon>Paenibacillaceae</taxon>
        <taxon>Paenibacillus</taxon>
    </lineage>
</organism>
<dbReference type="InterPro" id="IPR036890">
    <property type="entry name" value="HATPase_C_sf"/>
</dbReference>
<dbReference type="SUPFAM" id="SSF158472">
    <property type="entry name" value="HAMP domain-like"/>
    <property type="match status" value="1"/>
</dbReference>
<dbReference type="GO" id="GO:0016301">
    <property type="term" value="F:kinase activity"/>
    <property type="evidence" value="ECO:0007669"/>
    <property type="project" value="UniProtKB-KW"/>
</dbReference>
<evidence type="ECO:0000259" key="14">
    <source>
        <dbReference type="PROSITE" id="PS50109"/>
    </source>
</evidence>
<evidence type="ECO:0000256" key="11">
    <source>
        <dbReference type="ARBA" id="ARBA00023136"/>
    </source>
</evidence>
<evidence type="ECO:0000256" key="12">
    <source>
        <dbReference type="SAM" id="Coils"/>
    </source>
</evidence>
<dbReference type="InterPro" id="IPR003660">
    <property type="entry name" value="HAMP_dom"/>
</dbReference>
<evidence type="ECO:0000256" key="9">
    <source>
        <dbReference type="ARBA" id="ARBA00022840"/>
    </source>
</evidence>
<dbReference type="InterPro" id="IPR050351">
    <property type="entry name" value="BphY/WalK/GraS-like"/>
</dbReference>
<proteinExistence type="predicted"/>
<keyword evidence="7" id="KW-0547">Nucleotide-binding</keyword>
<dbReference type="PROSITE" id="PS50885">
    <property type="entry name" value="HAMP"/>
    <property type="match status" value="1"/>
</dbReference>
<comment type="subcellular location">
    <subcellularLocation>
        <location evidence="2">Cell membrane</location>
        <topology evidence="2">Multi-pass membrane protein</topology>
    </subcellularLocation>
</comment>
<evidence type="ECO:0000256" key="13">
    <source>
        <dbReference type="SAM" id="Phobius"/>
    </source>
</evidence>
<evidence type="ECO:0000256" key="8">
    <source>
        <dbReference type="ARBA" id="ARBA00022777"/>
    </source>
</evidence>
<dbReference type="PROSITE" id="PS50109">
    <property type="entry name" value="HIS_KIN"/>
    <property type="match status" value="1"/>
</dbReference>
<evidence type="ECO:0000313" key="16">
    <source>
        <dbReference type="EMBL" id="MCE5172847.1"/>
    </source>
</evidence>
<comment type="catalytic activity">
    <reaction evidence="1">
        <text>ATP + protein L-histidine = ADP + protein N-phospho-L-histidine.</text>
        <dbReference type="EC" id="2.7.13.3"/>
    </reaction>
</comment>
<sequence length="457" mass="51868">MAVSALVLYLTLYFLLPPYYYHTKKAKLEAGVHTLVTQIEKSEFEKAKGLMEDFQHQYNAFVVISNEEEKIIFPNVVSLNITDNAKIEGSTMPPAKRDDIFSKFIPISFVGDRERYSLLVTASLQPVDEAATVILTFLPYMLIVILLLSFVGAYVYSRIIARPLIGLNVLAKKMAKLDFSADYSFQSDDEIGELAASLNELSRNLQCSMEELHQANLQLTDDIKKKQEQEVERREFVAMISHELKTPIAAVSGQLEAMIHNIGPYRNRDKYLLQSQQITKDMEKLVHEILDISSLESHEFKPQIRSVNVTLLVTNILENYHYFCETKHIKLASDMDANVMLQADERLLSKAVSNIVGNAVNYTRKGEEVRVHLFETEDSVQLDVLNTGACIEEDELPHLFKPFYRLEKSRSRTTGGSGLGLYIVQKVLEAHHATYKLANEPSGVMFTMSFPRTRNGT</sequence>
<accession>A0ABS8YMR2</accession>
<dbReference type="InterPro" id="IPR003594">
    <property type="entry name" value="HATPase_dom"/>
</dbReference>
<evidence type="ECO:0000256" key="3">
    <source>
        <dbReference type="ARBA" id="ARBA00012438"/>
    </source>
</evidence>
<dbReference type="CDD" id="cd00082">
    <property type="entry name" value="HisKA"/>
    <property type="match status" value="1"/>
</dbReference>
<dbReference type="InterPro" id="IPR036097">
    <property type="entry name" value="HisK_dim/P_sf"/>
</dbReference>
<dbReference type="SMART" id="SM00387">
    <property type="entry name" value="HATPase_c"/>
    <property type="match status" value="1"/>
</dbReference>
<comment type="caution">
    <text evidence="16">The sequence shown here is derived from an EMBL/GenBank/DDBJ whole genome shotgun (WGS) entry which is preliminary data.</text>
</comment>
<name>A0ABS8YMR2_9BACL</name>
<feature type="domain" description="Histidine kinase" evidence="14">
    <location>
        <begin position="239"/>
        <end position="454"/>
    </location>
</feature>
<keyword evidence="12" id="KW-0175">Coiled coil</keyword>
<evidence type="ECO:0000256" key="6">
    <source>
        <dbReference type="ARBA" id="ARBA00022679"/>
    </source>
</evidence>
<keyword evidence="4" id="KW-1003">Cell membrane</keyword>
<dbReference type="InterPro" id="IPR005467">
    <property type="entry name" value="His_kinase_dom"/>
</dbReference>
<evidence type="ECO:0000313" key="17">
    <source>
        <dbReference type="Proteomes" id="UP001199916"/>
    </source>
</evidence>
<keyword evidence="5" id="KW-0597">Phosphoprotein</keyword>
<keyword evidence="11 13" id="KW-0472">Membrane</keyword>
<evidence type="ECO:0000256" key="1">
    <source>
        <dbReference type="ARBA" id="ARBA00000085"/>
    </source>
</evidence>
<keyword evidence="10" id="KW-0902">Two-component regulatory system</keyword>
<evidence type="ECO:0000256" key="7">
    <source>
        <dbReference type="ARBA" id="ARBA00022741"/>
    </source>
</evidence>
<dbReference type="PANTHER" id="PTHR45453">
    <property type="entry name" value="PHOSPHATE REGULON SENSOR PROTEIN PHOR"/>
    <property type="match status" value="1"/>
</dbReference>
<reference evidence="16 17" key="1">
    <citation type="submission" date="2021-11" db="EMBL/GenBank/DDBJ databases">
        <title>Draft genome sequence of Paenibacillus profundus YoMME, a new Gram-positive bacteria with exoelectrogenic properties.</title>
        <authorList>
            <person name="Hubenova Y."/>
            <person name="Hubenova E."/>
            <person name="Manasiev Y."/>
            <person name="Peykov S."/>
            <person name="Mitov M."/>
        </authorList>
    </citation>
    <scope>NUCLEOTIDE SEQUENCE [LARGE SCALE GENOMIC DNA]</scope>
    <source>
        <strain evidence="16 17">YoMME</strain>
    </source>
</reference>
<feature type="domain" description="HAMP" evidence="15">
    <location>
        <begin position="158"/>
        <end position="210"/>
    </location>
</feature>
<evidence type="ECO:0000256" key="5">
    <source>
        <dbReference type="ARBA" id="ARBA00022553"/>
    </source>
</evidence>
<feature type="transmembrane region" description="Helical" evidence="13">
    <location>
        <begin position="133"/>
        <end position="156"/>
    </location>
</feature>
<dbReference type="SMART" id="SM00304">
    <property type="entry name" value="HAMP"/>
    <property type="match status" value="1"/>
</dbReference>
<gene>
    <name evidence="16" type="ORF">LQV63_26630</name>
</gene>
<dbReference type="CDD" id="cd06225">
    <property type="entry name" value="HAMP"/>
    <property type="match status" value="1"/>
</dbReference>
<dbReference type="EMBL" id="JAJNBZ010000035">
    <property type="protein sequence ID" value="MCE5172847.1"/>
    <property type="molecule type" value="Genomic_DNA"/>
</dbReference>
<dbReference type="InterPro" id="IPR004358">
    <property type="entry name" value="Sig_transdc_His_kin-like_C"/>
</dbReference>
<dbReference type="EC" id="2.7.13.3" evidence="3"/>
<dbReference type="Pfam" id="PF00512">
    <property type="entry name" value="HisKA"/>
    <property type="match status" value="1"/>
</dbReference>
<dbReference type="PRINTS" id="PR00344">
    <property type="entry name" value="BCTRLSENSOR"/>
</dbReference>
<dbReference type="Pfam" id="PF00672">
    <property type="entry name" value="HAMP"/>
    <property type="match status" value="1"/>
</dbReference>
<protein>
    <recommendedName>
        <fullName evidence="3">histidine kinase</fullName>
        <ecNumber evidence="3">2.7.13.3</ecNumber>
    </recommendedName>
</protein>
<dbReference type="SUPFAM" id="SSF47384">
    <property type="entry name" value="Homodimeric domain of signal transducing histidine kinase"/>
    <property type="match status" value="1"/>
</dbReference>
<dbReference type="Gene3D" id="3.30.565.10">
    <property type="entry name" value="Histidine kinase-like ATPase, C-terminal domain"/>
    <property type="match status" value="1"/>
</dbReference>
<dbReference type="SUPFAM" id="SSF55874">
    <property type="entry name" value="ATPase domain of HSP90 chaperone/DNA topoisomerase II/histidine kinase"/>
    <property type="match status" value="1"/>
</dbReference>
<dbReference type="Gene3D" id="6.10.340.10">
    <property type="match status" value="1"/>
</dbReference>
<dbReference type="PANTHER" id="PTHR45453:SF3">
    <property type="entry name" value="HISTIDINE KINASE"/>
    <property type="match status" value="1"/>
</dbReference>
<keyword evidence="13" id="KW-1133">Transmembrane helix</keyword>
<evidence type="ECO:0000256" key="2">
    <source>
        <dbReference type="ARBA" id="ARBA00004651"/>
    </source>
</evidence>
<evidence type="ECO:0000259" key="15">
    <source>
        <dbReference type="PROSITE" id="PS50885"/>
    </source>
</evidence>
<keyword evidence="17" id="KW-1185">Reference proteome</keyword>
<dbReference type="Proteomes" id="UP001199916">
    <property type="component" value="Unassembled WGS sequence"/>
</dbReference>
<feature type="coiled-coil region" evidence="12">
    <location>
        <begin position="198"/>
        <end position="229"/>
    </location>
</feature>
<keyword evidence="8 16" id="KW-0418">Kinase</keyword>
<keyword evidence="13" id="KW-0812">Transmembrane</keyword>
<dbReference type="SMART" id="SM00388">
    <property type="entry name" value="HisKA"/>
    <property type="match status" value="1"/>
</dbReference>
<keyword evidence="6" id="KW-0808">Transferase</keyword>
<dbReference type="Gene3D" id="1.10.287.130">
    <property type="match status" value="1"/>
</dbReference>
<dbReference type="Pfam" id="PF02518">
    <property type="entry name" value="HATPase_c"/>
    <property type="match status" value="1"/>
</dbReference>
<evidence type="ECO:0000256" key="4">
    <source>
        <dbReference type="ARBA" id="ARBA00022475"/>
    </source>
</evidence>
<dbReference type="InterPro" id="IPR003661">
    <property type="entry name" value="HisK_dim/P_dom"/>
</dbReference>
<keyword evidence="9" id="KW-0067">ATP-binding</keyword>
<evidence type="ECO:0000256" key="10">
    <source>
        <dbReference type="ARBA" id="ARBA00023012"/>
    </source>
</evidence>
<feature type="transmembrane region" description="Helical" evidence="13">
    <location>
        <begin position="6"/>
        <end position="22"/>
    </location>
</feature>